<dbReference type="SUPFAM" id="SSF88659">
    <property type="entry name" value="Sigma3 and sigma4 domains of RNA polymerase sigma factors"/>
    <property type="match status" value="1"/>
</dbReference>
<dbReference type="AlphaFoldDB" id="A0A3P1XXQ6"/>
<dbReference type="Gene3D" id="1.10.1740.10">
    <property type="match status" value="1"/>
</dbReference>
<dbReference type="InterPro" id="IPR039425">
    <property type="entry name" value="RNA_pol_sigma-70-like"/>
</dbReference>
<dbReference type="InterPro" id="IPR036388">
    <property type="entry name" value="WH-like_DNA-bd_sf"/>
</dbReference>
<accession>A0A3P1XXQ6</accession>
<organism evidence="7 8">
    <name type="scientific">Tannerella forsythia</name>
    <name type="common">Bacteroides forsythus</name>
    <dbReference type="NCBI Taxonomy" id="28112"/>
    <lineage>
        <taxon>Bacteria</taxon>
        <taxon>Pseudomonadati</taxon>
        <taxon>Bacteroidota</taxon>
        <taxon>Bacteroidia</taxon>
        <taxon>Bacteroidales</taxon>
        <taxon>Tannerellaceae</taxon>
        <taxon>Tannerella</taxon>
    </lineage>
</organism>
<evidence type="ECO:0000259" key="5">
    <source>
        <dbReference type="Pfam" id="PF04542"/>
    </source>
</evidence>
<dbReference type="OrthoDB" id="9782991at2"/>
<dbReference type="InterPro" id="IPR013324">
    <property type="entry name" value="RNA_pol_sigma_r3/r4-like"/>
</dbReference>
<dbReference type="RefSeq" id="WP_124750629.1">
    <property type="nucleotide sequence ID" value="NZ_RQYS01000006.1"/>
</dbReference>
<evidence type="ECO:0000256" key="3">
    <source>
        <dbReference type="ARBA" id="ARBA00023082"/>
    </source>
</evidence>
<dbReference type="GO" id="GO:0003677">
    <property type="term" value="F:DNA binding"/>
    <property type="evidence" value="ECO:0007669"/>
    <property type="project" value="InterPro"/>
</dbReference>
<name>A0A3P1XXQ6_TANFO</name>
<gene>
    <name evidence="7" type="ORF">EII40_02130</name>
</gene>
<dbReference type="InterPro" id="IPR013325">
    <property type="entry name" value="RNA_pol_sigma_r2"/>
</dbReference>
<dbReference type="EMBL" id="RQYS01000006">
    <property type="protein sequence ID" value="RRD62736.1"/>
    <property type="molecule type" value="Genomic_DNA"/>
</dbReference>
<dbReference type="NCBIfam" id="TIGR02985">
    <property type="entry name" value="Sig70_bacteroi1"/>
    <property type="match status" value="1"/>
</dbReference>
<dbReference type="SUPFAM" id="SSF88946">
    <property type="entry name" value="Sigma2 domain of RNA polymerase sigma factors"/>
    <property type="match status" value="1"/>
</dbReference>
<feature type="domain" description="RNA polymerase sigma factor 70 region 4 type 2" evidence="6">
    <location>
        <begin position="127"/>
        <end position="179"/>
    </location>
</feature>
<dbReference type="GO" id="GO:0006352">
    <property type="term" value="P:DNA-templated transcription initiation"/>
    <property type="evidence" value="ECO:0007669"/>
    <property type="project" value="InterPro"/>
</dbReference>
<evidence type="ECO:0000259" key="6">
    <source>
        <dbReference type="Pfam" id="PF08281"/>
    </source>
</evidence>
<evidence type="ECO:0000313" key="8">
    <source>
        <dbReference type="Proteomes" id="UP000278609"/>
    </source>
</evidence>
<evidence type="ECO:0000256" key="4">
    <source>
        <dbReference type="ARBA" id="ARBA00023163"/>
    </source>
</evidence>
<evidence type="ECO:0000256" key="2">
    <source>
        <dbReference type="ARBA" id="ARBA00023015"/>
    </source>
</evidence>
<keyword evidence="4" id="KW-0804">Transcription</keyword>
<reference evidence="7 8" key="1">
    <citation type="submission" date="2018-11" db="EMBL/GenBank/DDBJ databases">
        <title>Genomes From Bacteria Associated with the Canine Oral Cavity: a Test Case for Automated Genome-Based Taxonomic Assignment.</title>
        <authorList>
            <person name="Coil D.A."/>
            <person name="Jospin G."/>
            <person name="Darling A.E."/>
            <person name="Wallis C."/>
            <person name="Davis I.J."/>
            <person name="Harris S."/>
            <person name="Eisen J.A."/>
            <person name="Holcombe L.J."/>
            <person name="O'Flynn C."/>
        </authorList>
    </citation>
    <scope>NUCLEOTIDE SEQUENCE [LARGE SCALE GENOMIC DNA]</scope>
    <source>
        <strain evidence="7 8">OH2617_COT-023</strain>
    </source>
</reference>
<dbReference type="Gene3D" id="1.10.10.10">
    <property type="entry name" value="Winged helix-like DNA-binding domain superfamily/Winged helix DNA-binding domain"/>
    <property type="match status" value="1"/>
</dbReference>
<comment type="similarity">
    <text evidence="1">Belongs to the sigma-70 factor family. ECF subfamily.</text>
</comment>
<dbReference type="GO" id="GO:0016987">
    <property type="term" value="F:sigma factor activity"/>
    <property type="evidence" value="ECO:0007669"/>
    <property type="project" value="UniProtKB-KW"/>
</dbReference>
<dbReference type="Pfam" id="PF08281">
    <property type="entry name" value="Sigma70_r4_2"/>
    <property type="match status" value="1"/>
</dbReference>
<dbReference type="NCBIfam" id="TIGR02937">
    <property type="entry name" value="sigma70-ECF"/>
    <property type="match status" value="1"/>
</dbReference>
<proteinExistence type="inferred from homology"/>
<dbReference type="InterPro" id="IPR007627">
    <property type="entry name" value="RNA_pol_sigma70_r2"/>
</dbReference>
<comment type="caution">
    <text evidence="7">The sequence shown here is derived from an EMBL/GenBank/DDBJ whole genome shotgun (WGS) entry which is preliminary data.</text>
</comment>
<evidence type="ECO:0000313" key="7">
    <source>
        <dbReference type="EMBL" id="RRD62736.1"/>
    </source>
</evidence>
<sequence length="197" mass="23748">MKTERPKIDIEKVRQGDPDAFRDFFAFLYPKLKALACRFVDEETAEDLTQDVFTSYWERKHLIQADNIYSFLFKWLQNNCMNWLRHQTVVEAYEEQMRLAEARKTYWDRQLNTNDLPRRLIDEDLLETIELAVKKLPPKRAEAFRLCYYRNMSHKEVAAMMKISPRTVEGHIHAALTFLRSKLRHILTTLYMFYNIF</sequence>
<feature type="domain" description="RNA polymerase sigma-70 region 2" evidence="5">
    <location>
        <begin position="28"/>
        <end position="87"/>
    </location>
</feature>
<dbReference type="InterPro" id="IPR013249">
    <property type="entry name" value="RNA_pol_sigma70_r4_t2"/>
</dbReference>
<dbReference type="PANTHER" id="PTHR43133">
    <property type="entry name" value="RNA POLYMERASE ECF-TYPE SIGMA FACTO"/>
    <property type="match status" value="1"/>
</dbReference>
<dbReference type="PANTHER" id="PTHR43133:SF46">
    <property type="entry name" value="RNA POLYMERASE SIGMA-70 FACTOR ECF SUBFAMILY"/>
    <property type="match status" value="1"/>
</dbReference>
<dbReference type="InterPro" id="IPR014327">
    <property type="entry name" value="RNA_pol_sigma70_bacteroid"/>
</dbReference>
<evidence type="ECO:0000256" key="1">
    <source>
        <dbReference type="ARBA" id="ARBA00010641"/>
    </source>
</evidence>
<dbReference type="Pfam" id="PF04542">
    <property type="entry name" value="Sigma70_r2"/>
    <property type="match status" value="1"/>
</dbReference>
<dbReference type="Proteomes" id="UP000278609">
    <property type="component" value="Unassembled WGS sequence"/>
</dbReference>
<keyword evidence="3" id="KW-0731">Sigma factor</keyword>
<keyword evidence="2" id="KW-0805">Transcription regulation</keyword>
<dbReference type="InterPro" id="IPR014284">
    <property type="entry name" value="RNA_pol_sigma-70_dom"/>
</dbReference>
<protein>
    <submittedName>
        <fullName evidence="7">RNA polymerase sigma-70 factor</fullName>
    </submittedName>
</protein>